<accession>A0A409YN95</accession>
<name>A0A409YN95_9AGAR</name>
<keyword evidence="2" id="KW-1185">Reference proteome</keyword>
<organism evidence="1 2">
    <name type="scientific">Gymnopilus dilepis</name>
    <dbReference type="NCBI Taxonomy" id="231916"/>
    <lineage>
        <taxon>Eukaryota</taxon>
        <taxon>Fungi</taxon>
        <taxon>Dikarya</taxon>
        <taxon>Basidiomycota</taxon>
        <taxon>Agaricomycotina</taxon>
        <taxon>Agaricomycetes</taxon>
        <taxon>Agaricomycetidae</taxon>
        <taxon>Agaricales</taxon>
        <taxon>Agaricineae</taxon>
        <taxon>Hymenogastraceae</taxon>
        <taxon>Gymnopilus</taxon>
    </lineage>
</organism>
<evidence type="ECO:0000313" key="1">
    <source>
        <dbReference type="EMBL" id="PPR04549.1"/>
    </source>
</evidence>
<dbReference type="EMBL" id="NHYE01000609">
    <property type="protein sequence ID" value="PPR04549.1"/>
    <property type="molecule type" value="Genomic_DNA"/>
</dbReference>
<dbReference type="InParanoid" id="A0A409YN95"/>
<proteinExistence type="predicted"/>
<reference evidence="1 2" key="1">
    <citation type="journal article" date="2018" name="Evol. Lett.">
        <title>Horizontal gene cluster transfer increased hallucinogenic mushroom diversity.</title>
        <authorList>
            <person name="Reynolds H.T."/>
            <person name="Vijayakumar V."/>
            <person name="Gluck-Thaler E."/>
            <person name="Korotkin H.B."/>
            <person name="Matheny P.B."/>
            <person name="Slot J.C."/>
        </authorList>
    </citation>
    <scope>NUCLEOTIDE SEQUENCE [LARGE SCALE GENOMIC DNA]</scope>
    <source>
        <strain evidence="1 2">SRW20</strain>
    </source>
</reference>
<dbReference type="Proteomes" id="UP000284706">
    <property type="component" value="Unassembled WGS sequence"/>
</dbReference>
<gene>
    <name evidence="1" type="ORF">CVT26_002516</name>
</gene>
<protein>
    <submittedName>
        <fullName evidence="1">Uncharacterized protein</fullName>
    </submittedName>
</protein>
<comment type="caution">
    <text evidence="1">The sequence shown here is derived from an EMBL/GenBank/DDBJ whole genome shotgun (WGS) entry which is preliminary data.</text>
</comment>
<evidence type="ECO:0000313" key="2">
    <source>
        <dbReference type="Proteomes" id="UP000284706"/>
    </source>
</evidence>
<sequence>MAPPLRTKSDSEKILAARRKHYAANLEEERKKNRERAHFTTERLSLLDTANKSLQRNVKSERSGIEKHKPGTEKLTEFNYVSKPGKIGTG</sequence>
<dbReference type="AlphaFoldDB" id="A0A409YN95"/>